<proteinExistence type="predicted"/>
<dbReference type="AlphaFoldDB" id="A0A2M6WL34"/>
<name>A0A2M6WL34_9BACT</name>
<comment type="caution">
    <text evidence="3">The sequence shown here is derived from an EMBL/GenBank/DDBJ whole genome shotgun (WGS) entry which is preliminary data.</text>
</comment>
<sequence length="180" mass="21024">MPNSDILPIIQNSIQNKILEIRGQRVMLDRDLALMYGVSTGRLNEQVKRNEGRFPEDFMFQLSAKEFKNWKSQFAISKSDKMSIRRKPHAFTEQGVAMLSSVLNSEKAIQINIAIMRIFVKFREIGRSYKVLAEKLDELEKKYSRHDKQIGEIFMSLRCLTRGYNKDNETKQEIGFKISK</sequence>
<dbReference type="Pfam" id="PF10543">
    <property type="entry name" value="ORF6N"/>
    <property type="match status" value="1"/>
</dbReference>
<protein>
    <submittedName>
        <fullName evidence="3">DNA-binding protein</fullName>
    </submittedName>
</protein>
<reference evidence="4" key="1">
    <citation type="submission" date="2017-09" db="EMBL/GenBank/DDBJ databases">
        <title>Depth-based differentiation of microbial function through sediment-hosted aquifers and enrichment of novel symbionts in the deep terrestrial subsurface.</title>
        <authorList>
            <person name="Probst A.J."/>
            <person name="Ladd B."/>
            <person name="Jarett J.K."/>
            <person name="Geller-Mcgrath D.E."/>
            <person name="Sieber C.M.K."/>
            <person name="Emerson J.B."/>
            <person name="Anantharaman K."/>
            <person name="Thomas B.C."/>
            <person name="Malmstrom R."/>
            <person name="Stieglmeier M."/>
            <person name="Klingl A."/>
            <person name="Woyke T."/>
            <person name="Ryan C.M."/>
            <person name="Banfield J.F."/>
        </authorList>
    </citation>
    <scope>NUCLEOTIDE SEQUENCE [LARGE SCALE GENOMIC DNA]</scope>
</reference>
<feature type="coiled-coil region" evidence="1">
    <location>
        <begin position="122"/>
        <end position="149"/>
    </location>
</feature>
<dbReference type="InterPro" id="IPR018873">
    <property type="entry name" value="KilA-N_DNA-bd_domain"/>
</dbReference>
<dbReference type="EMBL" id="PFAS01000071">
    <property type="protein sequence ID" value="PIT93508.1"/>
    <property type="molecule type" value="Genomic_DNA"/>
</dbReference>
<accession>A0A2M6WL34</accession>
<gene>
    <name evidence="3" type="ORF">COU00_03990</name>
</gene>
<evidence type="ECO:0000256" key="1">
    <source>
        <dbReference type="SAM" id="Coils"/>
    </source>
</evidence>
<dbReference type="GO" id="GO:0003677">
    <property type="term" value="F:DNA binding"/>
    <property type="evidence" value="ECO:0007669"/>
    <property type="project" value="UniProtKB-KW"/>
</dbReference>
<evidence type="ECO:0000313" key="3">
    <source>
        <dbReference type="EMBL" id="PIT93508.1"/>
    </source>
</evidence>
<evidence type="ECO:0000313" key="4">
    <source>
        <dbReference type="Proteomes" id="UP000229335"/>
    </source>
</evidence>
<keyword evidence="3" id="KW-0238">DNA-binding</keyword>
<dbReference type="Proteomes" id="UP000229335">
    <property type="component" value="Unassembled WGS sequence"/>
</dbReference>
<evidence type="ECO:0000259" key="2">
    <source>
        <dbReference type="Pfam" id="PF10543"/>
    </source>
</evidence>
<organism evidence="3 4">
    <name type="scientific">Candidatus Falkowbacteria bacterium CG10_big_fil_rev_8_21_14_0_10_43_11</name>
    <dbReference type="NCBI Taxonomy" id="1974568"/>
    <lineage>
        <taxon>Bacteria</taxon>
        <taxon>Candidatus Falkowiibacteriota</taxon>
    </lineage>
</organism>
<keyword evidence="1" id="KW-0175">Coiled coil</keyword>
<feature type="domain" description="KilA-N DNA-binding" evidence="2">
    <location>
        <begin position="16"/>
        <end position="102"/>
    </location>
</feature>